<dbReference type="InterPro" id="IPR000515">
    <property type="entry name" value="MetI-like"/>
</dbReference>
<dbReference type="GO" id="GO:0055085">
    <property type="term" value="P:transmembrane transport"/>
    <property type="evidence" value="ECO:0007669"/>
    <property type="project" value="InterPro"/>
</dbReference>
<evidence type="ECO:0000313" key="9">
    <source>
        <dbReference type="EMBL" id="WHY85676.1"/>
    </source>
</evidence>
<evidence type="ECO:0000256" key="3">
    <source>
        <dbReference type="ARBA" id="ARBA00022475"/>
    </source>
</evidence>
<feature type="transmembrane region" description="Helical" evidence="7">
    <location>
        <begin position="153"/>
        <end position="174"/>
    </location>
</feature>
<comment type="subcellular location">
    <subcellularLocation>
        <location evidence="1 7">Cell membrane</location>
        <topology evidence="1 7">Multi-pass membrane protein</topology>
    </subcellularLocation>
</comment>
<reference evidence="9" key="1">
    <citation type="submission" date="2023-05" db="EMBL/GenBank/DDBJ databases">
        <title>Comparative genomics of Bacillaceae isolates and their secondary metabolite potential.</title>
        <authorList>
            <person name="Song L."/>
            <person name="Nielsen L.J."/>
            <person name="Mohite O."/>
            <person name="Xu X."/>
            <person name="Weber T."/>
            <person name="Kovacs A.T."/>
        </authorList>
    </citation>
    <scope>NUCLEOTIDE SEQUENCE</scope>
    <source>
        <strain evidence="9">XLM17</strain>
    </source>
</reference>
<keyword evidence="3" id="KW-1003">Cell membrane</keyword>
<keyword evidence="10" id="KW-1185">Reference proteome</keyword>
<dbReference type="Gene3D" id="1.10.3720.10">
    <property type="entry name" value="MetI-like"/>
    <property type="match status" value="1"/>
</dbReference>
<protein>
    <submittedName>
        <fullName evidence="9">Carbohydrate ABC transporter permease</fullName>
    </submittedName>
</protein>
<evidence type="ECO:0000256" key="2">
    <source>
        <dbReference type="ARBA" id="ARBA00022448"/>
    </source>
</evidence>
<evidence type="ECO:0000256" key="7">
    <source>
        <dbReference type="RuleBase" id="RU363032"/>
    </source>
</evidence>
<dbReference type="EMBL" id="CP126114">
    <property type="protein sequence ID" value="WHY85676.1"/>
    <property type="molecule type" value="Genomic_DNA"/>
</dbReference>
<evidence type="ECO:0000256" key="1">
    <source>
        <dbReference type="ARBA" id="ARBA00004651"/>
    </source>
</evidence>
<dbReference type="CDD" id="cd06261">
    <property type="entry name" value="TM_PBP2"/>
    <property type="match status" value="1"/>
</dbReference>
<proteinExistence type="inferred from homology"/>
<gene>
    <name evidence="9" type="ORF">QNH39_24215</name>
</gene>
<dbReference type="Pfam" id="PF00528">
    <property type="entry name" value="BPD_transp_1"/>
    <property type="match status" value="1"/>
</dbReference>
<keyword evidence="6 7" id="KW-0472">Membrane</keyword>
<dbReference type="KEGG" id="nnv:QNH39_24215"/>
<keyword evidence="4 7" id="KW-0812">Transmembrane</keyword>
<name>A0AA95SG22_9BACI</name>
<dbReference type="GO" id="GO:0005886">
    <property type="term" value="C:plasma membrane"/>
    <property type="evidence" value="ECO:0007669"/>
    <property type="project" value="UniProtKB-SubCell"/>
</dbReference>
<dbReference type="PROSITE" id="PS50928">
    <property type="entry name" value="ABC_TM1"/>
    <property type="match status" value="1"/>
</dbReference>
<evidence type="ECO:0000313" key="10">
    <source>
        <dbReference type="Proteomes" id="UP001178288"/>
    </source>
</evidence>
<feature type="transmembrane region" description="Helical" evidence="7">
    <location>
        <begin position="208"/>
        <end position="233"/>
    </location>
</feature>
<feature type="transmembrane region" description="Helical" evidence="7">
    <location>
        <begin position="83"/>
        <end position="107"/>
    </location>
</feature>
<dbReference type="PANTHER" id="PTHR43744:SF8">
    <property type="entry name" value="SN-GLYCEROL-3-PHOSPHATE TRANSPORT SYSTEM PERMEASE PROTEIN UGPE"/>
    <property type="match status" value="1"/>
</dbReference>
<dbReference type="RefSeq" id="WP_082805005.1">
    <property type="nucleotide sequence ID" value="NZ_CP126114.1"/>
</dbReference>
<keyword evidence="5 7" id="KW-1133">Transmembrane helix</keyword>
<feature type="transmembrane region" description="Helical" evidence="7">
    <location>
        <begin position="254"/>
        <end position="275"/>
    </location>
</feature>
<dbReference type="InterPro" id="IPR035906">
    <property type="entry name" value="MetI-like_sf"/>
</dbReference>
<dbReference type="Proteomes" id="UP001178288">
    <property type="component" value="Chromosome"/>
</dbReference>
<dbReference type="SUPFAM" id="SSF161098">
    <property type="entry name" value="MetI-like"/>
    <property type="match status" value="1"/>
</dbReference>
<feature type="transmembrane region" description="Helical" evidence="7">
    <location>
        <begin position="119"/>
        <end position="141"/>
    </location>
</feature>
<dbReference type="AlphaFoldDB" id="A0AA95SG22"/>
<evidence type="ECO:0000256" key="6">
    <source>
        <dbReference type="ARBA" id="ARBA00023136"/>
    </source>
</evidence>
<feature type="transmembrane region" description="Helical" evidence="7">
    <location>
        <begin position="23"/>
        <end position="44"/>
    </location>
</feature>
<organism evidence="9 10">
    <name type="scientific">Neobacillus novalis</name>
    <dbReference type="NCBI Taxonomy" id="220687"/>
    <lineage>
        <taxon>Bacteria</taxon>
        <taxon>Bacillati</taxon>
        <taxon>Bacillota</taxon>
        <taxon>Bacilli</taxon>
        <taxon>Bacillales</taxon>
        <taxon>Bacillaceae</taxon>
        <taxon>Neobacillus</taxon>
    </lineage>
</organism>
<sequence length="290" mass="32771">MNTNSKLNISQKRKRKPPKVGKVILYTFMAIVGILQLFPLLWLFDYSLLKSGNFFGDAVFQFPSPPQWDNYVKAFTQGHVLPYFFNSLLVTLVSVAITAVVSILLAYAFTRMKWKFNVLFMNIILLGMMIPIHATLLPNFIIFNQVGLLNSYWALILPYTAFNIPISMFIVSGFMETIPKTIEEAAVIDGCSIWGILFKIILPITRPAIATISVVNFINCWNEFIMAYTFITLDKFKTLPFSIIQFVGQYSSNYGAQFAVMSLIAIPSIIIYLIFTDEINKGLMSGSVKG</sequence>
<comment type="similarity">
    <text evidence="7">Belongs to the binding-protein-dependent transport system permease family.</text>
</comment>
<evidence type="ECO:0000256" key="4">
    <source>
        <dbReference type="ARBA" id="ARBA00022692"/>
    </source>
</evidence>
<feature type="domain" description="ABC transmembrane type-1" evidence="8">
    <location>
        <begin position="84"/>
        <end position="275"/>
    </location>
</feature>
<keyword evidence="2 7" id="KW-0813">Transport</keyword>
<evidence type="ECO:0000259" key="8">
    <source>
        <dbReference type="PROSITE" id="PS50928"/>
    </source>
</evidence>
<accession>A0AA95SG22</accession>
<dbReference type="PANTHER" id="PTHR43744">
    <property type="entry name" value="ABC TRANSPORTER PERMEASE PROTEIN MG189-RELATED-RELATED"/>
    <property type="match status" value="1"/>
</dbReference>
<evidence type="ECO:0000256" key="5">
    <source>
        <dbReference type="ARBA" id="ARBA00022989"/>
    </source>
</evidence>